<evidence type="ECO:0000256" key="5">
    <source>
        <dbReference type="ARBA" id="ARBA00023242"/>
    </source>
</evidence>
<evidence type="ECO:0000256" key="3">
    <source>
        <dbReference type="ARBA" id="ARBA00023015"/>
    </source>
</evidence>
<dbReference type="CTD" id="9440"/>
<name>A0A6P7XKW6_9AMPH</name>
<organism evidence="9 10">
    <name type="scientific">Microcaecilia unicolor</name>
    <dbReference type="NCBI Taxonomy" id="1415580"/>
    <lineage>
        <taxon>Eukaryota</taxon>
        <taxon>Metazoa</taxon>
        <taxon>Chordata</taxon>
        <taxon>Craniata</taxon>
        <taxon>Vertebrata</taxon>
        <taxon>Euteleostomi</taxon>
        <taxon>Amphibia</taxon>
        <taxon>Gymnophiona</taxon>
        <taxon>Siphonopidae</taxon>
        <taxon>Microcaecilia</taxon>
    </lineage>
</organism>
<evidence type="ECO:0000256" key="6">
    <source>
        <dbReference type="ARBA" id="ARBA00025687"/>
    </source>
</evidence>
<dbReference type="GO" id="GO:0016592">
    <property type="term" value="C:mediator complex"/>
    <property type="evidence" value="ECO:0007669"/>
    <property type="project" value="InterPro"/>
</dbReference>
<dbReference type="InParanoid" id="A0A6P7XKW6"/>
<evidence type="ECO:0000256" key="2">
    <source>
        <dbReference type="ARBA" id="ARBA00005635"/>
    </source>
</evidence>
<feature type="compositionally biased region" description="Acidic residues" evidence="8">
    <location>
        <begin position="67"/>
        <end position="76"/>
    </location>
</feature>
<evidence type="ECO:0000313" key="9">
    <source>
        <dbReference type="Proteomes" id="UP000515156"/>
    </source>
</evidence>
<dbReference type="GeneID" id="115468456"/>
<sequence length="641" mass="72282">MSGGPAVRISIESASEKQVQEVGLDGAETYLQPLSMSQNLARLAQRIDFSQGSGSEDEGSVAREQDWAEEDEEEEEASVKFQPSLWPWDSVRNNLRSALTEMCVLYDVLTIVKDKRYMTLDPVSQEPLPPKQNPKILQLVSKKKSLAGAADILLKGAERLSKSVAENQENKRQRDFNSELLRLRQHWKLRKVGDKILGDLSYRSAGSLFPHHGMFEVIKNTDIDLDKKIPEDYCPLDVQIPSDLEGSAYIKVSIQKQAPDIGDLGTINLFKPLPKSKPGAPHWQIKLEAAQNVLLCKEIFSQLSREAVQIKSQIPHIVVKNQIISQPFPGLQLSISFCHSSNDKKYQKPSEKQSAENHLYVLEHNLHQLIREFHKQTLSSSMMPHPASAPFGPKRMRLAGPQAFDKNEINSLQQSEGLLEKIIKQAKHIFLRRRTARTIDSLASRIEDPQIQAHWSNINDVYESSVKVLITSQGYEQICKSIQLQLNIGVEQIRVVHRDGRVITLSHQEQELQDFLLSQMSQHQVHAVQQLAKVMGWHVLSFSNHMGLGPVESIGNASAITVASPSGDYSISVRNGPESGSKVMVQFPRSQCKDLPKSDVFQDNKWNQLRGPFKEVQWNKMEGRNFVYKMELLMAALTPCS</sequence>
<comment type="subunit">
    <text evidence="7">Component of the Mediator complex.</text>
</comment>
<evidence type="ECO:0000313" key="10">
    <source>
        <dbReference type="RefSeq" id="XP_030056052.1"/>
    </source>
</evidence>
<comment type="function">
    <text evidence="6 7">Component of the Mediator complex, a coactivator involved in the regulated transcription of nearly all RNA polymerase II-dependent genes. Mediator functions as a bridge to convey information from gene-specific regulatory proteins to the basal RNA polymerase II transcription machinery. Mediator is recruited to promoters by direct interactions with regulatory proteins and serves as a scaffold for the assembly of a functional preinitiation complex with RNA polymerase II and the general transcription factors.</text>
</comment>
<dbReference type="GO" id="GO:0070847">
    <property type="term" value="C:core mediator complex"/>
    <property type="evidence" value="ECO:0007669"/>
    <property type="project" value="TreeGrafter"/>
</dbReference>
<dbReference type="FunCoup" id="A0A6P7XKW6">
    <property type="interactions" value="4152"/>
</dbReference>
<keyword evidence="3 7" id="KW-0805">Transcription regulation</keyword>
<dbReference type="Proteomes" id="UP000515156">
    <property type="component" value="Chromosome 4"/>
</dbReference>
<protein>
    <recommendedName>
        <fullName evidence="7">Mediator of RNA polymerase II transcription subunit 17</fullName>
    </recommendedName>
    <alternativeName>
        <fullName evidence="7">Mediator complex subunit 17</fullName>
    </alternativeName>
</protein>
<dbReference type="OrthoDB" id="10058398at2759"/>
<keyword evidence="5 7" id="KW-0539">Nucleus</keyword>
<dbReference type="AlphaFoldDB" id="A0A6P7XKW6"/>
<evidence type="ECO:0000256" key="7">
    <source>
        <dbReference type="RuleBase" id="RU364140"/>
    </source>
</evidence>
<dbReference type="KEGG" id="muo:115468456"/>
<dbReference type="GO" id="GO:0006357">
    <property type="term" value="P:regulation of transcription by RNA polymerase II"/>
    <property type="evidence" value="ECO:0007669"/>
    <property type="project" value="InterPro"/>
</dbReference>
<evidence type="ECO:0000256" key="8">
    <source>
        <dbReference type="SAM" id="MobiDB-lite"/>
    </source>
</evidence>
<accession>A0A6P7XKW6</accession>
<evidence type="ECO:0000256" key="4">
    <source>
        <dbReference type="ARBA" id="ARBA00023163"/>
    </source>
</evidence>
<gene>
    <name evidence="7 10" type="primary">MED17</name>
</gene>
<dbReference type="GO" id="GO:0003712">
    <property type="term" value="F:transcription coregulator activity"/>
    <property type="evidence" value="ECO:0007669"/>
    <property type="project" value="InterPro"/>
</dbReference>
<keyword evidence="4 7" id="KW-0804">Transcription</keyword>
<dbReference type="PANTHER" id="PTHR13114">
    <property type="entry name" value="MEDIATOR OF RNA POLYMERASE II TRANSCRIPTION SUBUNIT 17"/>
    <property type="match status" value="1"/>
</dbReference>
<dbReference type="InterPro" id="IPR019313">
    <property type="entry name" value="Mediator_Med17"/>
</dbReference>
<evidence type="ECO:0000256" key="1">
    <source>
        <dbReference type="ARBA" id="ARBA00004123"/>
    </source>
</evidence>
<feature type="region of interest" description="Disordered" evidence="8">
    <location>
        <begin position="50"/>
        <end position="81"/>
    </location>
</feature>
<dbReference type="PANTHER" id="PTHR13114:SF7">
    <property type="entry name" value="MEDIATOR OF RNA POLYMERASE II TRANSCRIPTION SUBUNIT 17"/>
    <property type="match status" value="1"/>
</dbReference>
<dbReference type="RefSeq" id="XP_030056052.1">
    <property type="nucleotide sequence ID" value="XM_030200192.1"/>
</dbReference>
<keyword evidence="7" id="KW-0010">Activator</keyword>
<comment type="similarity">
    <text evidence="2 7">Belongs to the Mediator complex subunit 17 family.</text>
</comment>
<keyword evidence="9" id="KW-1185">Reference proteome</keyword>
<comment type="subcellular location">
    <subcellularLocation>
        <location evidence="1 7">Nucleus</location>
    </subcellularLocation>
</comment>
<proteinExistence type="inferred from homology"/>
<dbReference type="Pfam" id="PF10156">
    <property type="entry name" value="Med17"/>
    <property type="match status" value="1"/>
</dbReference>
<reference evidence="10" key="1">
    <citation type="submission" date="2025-08" db="UniProtKB">
        <authorList>
            <consortium name="RefSeq"/>
        </authorList>
    </citation>
    <scope>IDENTIFICATION</scope>
</reference>